<dbReference type="InterPro" id="IPR004101">
    <property type="entry name" value="Mur_ligase_C"/>
</dbReference>
<dbReference type="FunFam" id="3.40.1190.10:FF:000011">
    <property type="entry name" value="Folylpolyglutamate synthase/dihydrofolate synthase"/>
    <property type="match status" value="1"/>
</dbReference>
<evidence type="ECO:0000256" key="6">
    <source>
        <dbReference type="ARBA" id="ARBA00013023"/>
    </source>
</evidence>
<evidence type="ECO:0000256" key="9">
    <source>
        <dbReference type="ARBA" id="ARBA00022598"/>
    </source>
</evidence>
<dbReference type="AlphaFoldDB" id="A0A0K2GAG2"/>
<evidence type="ECO:0000256" key="10">
    <source>
        <dbReference type="ARBA" id="ARBA00022723"/>
    </source>
</evidence>
<dbReference type="SUPFAM" id="SSF53623">
    <property type="entry name" value="MurD-like peptide ligases, catalytic domain"/>
    <property type="match status" value="1"/>
</dbReference>
<dbReference type="GO" id="GO:0004326">
    <property type="term" value="F:tetrahydrofolylpolyglutamate synthase activity"/>
    <property type="evidence" value="ECO:0007669"/>
    <property type="project" value="UniProtKB-EC"/>
</dbReference>
<evidence type="ECO:0000256" key="1">
    <source>
        <dbReference type="ARBA" id="ARBA00001946"/>
    </source>
</evidence>
<protein>
    <recommendedName>
        <fullName evidence="8">Dihydrofolate synthase/folylpolyglutamate synthase</fullName>
        <ecNumber evidence="6">6.3.2.12</ecNumber>
        <ecNumber evidence="7">6.3.2.17</ecNumber>
    </recommendedName>
    <alternativeName>
        <fullName evidence="17">Folylpoly-gamma-glutamate synthetase-dihydrofolate synthetase</fullName>
    </alternativeName>
    <alternativeName>
        <fullName evidence="15">Folylpolyglutamate synthetase</fullName>
    </alternativeName>
    <alternativeName>
        <fullName evidence="16">Tetrahydrofolylpolyglutamate synthase</fullName>
    </alternativeName>
</protein>
<comment type="catalytic activity">
    <reaction evidence="19">
        <text>10-formyltetrahydrofolyl-(gamma-L-Glu)(n) + L-glutamate + ATP = 10-formyltetrahydrofolyl-(gamma-L-Glu)(n+1) + ADP + phosphate + H(+)</text>
        <dbReference type="Rhea" id="RHEA:51904"/>
        <dbReference type="Rhea" id="RHEA-COMP:13088"/>
        <dbReference type="Rhea" id="RHEA-COMP:14300"/>
        <dbReference type="ChEBI" id="CHEBI:15378"/>
        <dbReference type="ChEBI" id="CHEBI:29985"/>
        <dbReference type="ChEBI" id="CHEBI:30616"/>
        <dbReference type="ChEBI" id="CHEBI:43474"/>
        <dbReference type="ChEBI" id="CHEBI:134413"/>
        <dbReference type="ChEBI" id="CHEBI:456216"/>
        <dbReference type="EC" id="6.3.2.17"/>
    </reaction>
</comment>
<comment type="catalytic activity">
    <reaction evidence="21">
        <text>7,8-dihydropteroate + L-glutamate + ATP = 7,8-dihydrofolate + ADP + phosphate + H(+)</text>
        <dbReference type="Rhea" id="RHEA:23584"/>
        <dbReference type="ChEBI" id="CHEBI:15378"/>
        <dbReference type="ChEBI" id="CHEBI:17839"/>
        <dbReference type="ChEBI" id="CHEBI:29985"/>
        <dbReference type="ChEBI" id="CHEBI:30616"/>
        <dbReference type="ChEBI" id="CHEBI:43474"/>
        <dbReference type="ChEBI" id="CHEBI:57451"/>
        <dbReference type="ChEBI" id="CHEBI:456216"/>
        <dbReference type="EC" id="6.3.2.12"/>
    </reaction>
</comment>
<dbReference type="PANTHER" id="PTHR11136:SF0">
    <property type="entry name" value="DIHYDROFOLATE SYNTHETASE-RELATED"/>
    <property type="match status" value="1"/>
</dbReference>
<organism evidence="25 26">
    <name type="scientific">Nitrospira moscoviensis</name>
    <dbReference type="NCBI Taxonomy" id="42253"/>
    <lineage>
        <taxon>Bacteria</taxon>
        <taxon>Pseudomonadati</taxon>
        <taxon>Nitrospirota</taxon>
        <taxon>Nitrospiria</taxon>
        <taxon>Nitrospirales</taxon>
        <taxon>Nitrospiraceae</taxon>
        <taxon>Nitrospira</taxon>
    </lineage>
</organism>
<dbReference type="PROSITE" id="PS01012">
    <property type="entry name" value="FOLYLPOLYGLU_SYNT_2"/>
    <property type="match status" value="1"/>
</dbReference>
<dbReference type="OrthoDB" id="9809356at2"/>
<feature type="domain" description="Mur ligase central" evidence="24">
    <location>
        <begin position="46"/>
        <end position="263"/>
    </location>
</feature>
<evidence type="ECO:0000256" key="8">
    <source>
        <dbReference type="ARBA" id="ARBA00019357"/>
    </source>
</evidence>
<comment type="cofactor">
    <cofactor evidence="1">
        <name>Mg(2+)</name>
        <dbReference type="ChEBI" id="CHEBI:18420"/>
    </cofactor>
</comment>
<keyword evidence="26" id="KW-1185">Reference proteome</keyword>
<dbReference type="Gene3D" id="3.40.1190.10">
    <property type="entry name" value="Mur-like, catalytic domain"/>
    <property type="match status" value="1"/>
</dbReference>
<dbReference type="SUPFAM" id="SSF53244">
    <property type="entry name" value="MurD-like peptide ligases, peptide-binding domain"/>
    <property type="match status" value="1"/>
</dbReference>
<evidence type="ECO:0000256" key="22">
    <source>
        <dbReference type="PIRNR" id="PIRNR001563"/>
    </source>
</evidence>
<comment type="similarity">
    <text evidence="5 22">Belongs to the folylpolyglutamate synthase family.</text>
</comment>
<dbReference type="InterPro" id="IPR001645">
    <property type="entry name" value="Folylpolyglutamate_synth"/>
</dbReference>
<evidence type="ECO:0000256" key="2">
    <source>
        <dbReference type="ARBA" id="ARBA00002714"/>
    </source>
</evidence>
<keyword evidence="12 22" id="KW-0067">ATP-binding</keyword>
<comment type="pathway">
    <text evidence="3">Cofactor biosynthesis; tetrahydrofolate biosynthesis; 7,8-dihydrofolate from 2-amino-4-hydroxy-6-hydroxymethyl-7,8-dihydropteridine diphosphate and 4-aminobenzoate: step 2/2.</text>
</comment>
<dbReference type="EC" id="6.3.2.17" evidence="7"/>
<dbReference type="InterPro" id="IPR013221">
    <property type="entry name" value="Mur_ligase_cen"/>
</dbReference>
<evidence type="ECO:0000256" key="14">
    <source>
        <dbReference type="ARBA" id="ARBA00022909"/>
    </source>
</evidence>
<evidence type="ECO:0000256" key="12">
    <source>
        <dbReference type="ARBA" id="ARBA00022840"/>
    </source>
</evidence>
<dbReference type="Proteomes" id="UP000069205">
    <property type="component" value="Chromosome"/>
</dbReference>
<dbReference type="InterPro" id="IPR036565">
    <property type="entry name" value="Mur-like_cat_sf"/>
</dbReference>
<keyword evidence="14" id="KW-0289">Folate biosynthesis</keyword>
<reference evidence="25 26" key="1">
    <citation type="journal article" date="2015" name="Proc. Natl. Acad. Sci. U.S.A.">
        <title>Expanded metabolic versatility of ubiquitous nitrite-oxidizing bacteria from the genus Nitrospira.</title>
        <authorList>
            <person name="Koch H."/>
            <person name="Lucker S."/>
            <person name="Albertsen M."/>
            <person name="Kitzinger K."/>
            <person name="Herbold C."/>
            <person name="Spieck E."/>
            <person name="Nielsen P.H."/>
            <person name="Wagner M."/>
            <person name="Daims H."/>
        </authorList>
    </citation>
    <scope>NUCLEOTIDE SEQUENCE [LARGE SCALE GENOMIC DNA]</scope>
    <source>
        <strain evidence="25 26">NSP M-1</strain>
    </source>
</reference>
<name>A0A0K2GAG2_NITMO</name>
<evidence type="ECO:0000256" key="16">
    <source>
        <dbReference type="ARBA" id="ARBA00030592"/>
    </source>
</evidence>
<evidence type="ECO:0000313" key="26">
    <source>
        <dbReference type="Proteomes" id="UP000069205"/>
    </source>
</evidence>
<keyword evidence="9 22" id="KW-0436">Ligase</keyword>
<evidence type="ECO:0000256" key="18">
    <source>
        <dbReference type="ARBA" id="ARBA00047493"/>
    </source>
</evidence>
<evidence type="ECO:0000256" key="13">
    <source>
        <dbReference type="ARBA" id="ARBA00022842"/>
    </source>
</evidence>
<evidence type="ECO:0000256" key="3">
    <source>
        <dbReference type="ARBA" id="ARBA00004799"/>
    </source>
</evidence>
<evidence type="ECO:0000256" key="5">
    <source>
        <dbReference type="ARBA" id="ARBA00008276"/>
    </source>
</evidence>
<dbReference type="GO" id="GO:0005737">
    <property type="term" value="C:cytoplasm"/>
    <property type="evidence" value="ECO:0007669"/>
    <property type="project" value="TreeGrafter"/>
</dbReference>
<sequence>MVMTYSSAIEYLYGLQKHGIKLGLETMRVLCDRLGRPDAGFRSLHIGGTNGKGSTAAMAAAVLHASGLRVGLYTSPHLVEFRERIRVNGEMIPEARVAALTARLRAAAEPDLEPTFFEITTAMAFLHFAESGVDAAVLEVGLGGRFDATNVVTPMACAVITIGLDHQEYLGHTEEAIAFEKAGIIKPAVPVVMGRLGAAAQAVVRRTAEERSAPLWELGRDFRTEGTSPERFSYHSRRRLLEDLSCNLPGRHQLDNAACALALLEAAGQERWLDDERAVRRGLQAVQWEGRLEVIERDPLVVLDGAHNPAAAEALAEYLRGFRAAHPDARVLLVFGMMRDKDLRGFLAPLHAVVSDVILTQAGLARSASVEQLRPAFAAWRQPIHDAPVPAEALALAKRLASPRDLICVTGSLMLLGDMKAALRGCGLSPLRG</sequence>
<evidence type="ECO:0000256" key="4">
    <source>
        <dbReference type="ARBA" id="ARBA00005150"/>
    </source>
</evidence>
<dbReference type="Gene3D" id="3.90.190.20">
    <property type="entry name" value="Mur ligase, C-terminal domain"/>
    <property type="match status" value="1"/>
</dbReference>
<dbReference type="NCBIfam" id="TIGR01499">
    <property type="entry name" value="folC"/>
    <property type="match status" value="1"/>
</dbReference>
<dbReference type="PATRIC" id="fig|42253.5.peg.1411"/>
<comment type="function">
    <text evidence="2">Functions in two distinct reactions of the de novo folate biosynthetic pathway. Catalyzes the addition of a glutamate residue to dihydropteroate (7,8-dihydropteroate or H2Pte) to form dihydrofolate (7,8-dihydrofolate monoglutamate or H2Pte-Glu). Also catalyzes successive additions of L-glutamate to tetrahydrofolate or 10-formyltetrahydrofolate or 5,10-methylenetetrahydrofolate, leading to folylpolyglutamate derivatives.</text>
</comment>
<dbReference type="Pfam" id="PF02875">
    <property type="entry name" value="Mur_ligase_C"/>
    <property type="match status" value="1"/>
</dbReference>
<dbReference type="InterPro" id="IPR018109">
    <property type="entry name" value="Folylpolyglutamate_synth_CS"/>
</dbReference>
<comment type="catalytic activity">
    <reaction evidence="20">
        <text>(6R)-5,10-methylenetetrahydrofolyl-(gamma-L-Glu)(n) + L-glutamate + ATP = (6R)-5,10-methylenetetrahydrofolyl-(gamma-L-Glu)(n+1) + ADP + phosphate + H(+)</text>
        <dbReference type="Rhea" id="RHEA:51912"/>
        <dbReference type="Rhea" id="RHEA-COMP:13257"/>
        <dbReference type="Rhea" id="RHEA-COMP:13258"/>
        <dbReference type="ChEBI" id="CHEBI:15378"/>
        <dbReference type="ChEBI" id="CHEBI:29985"/>
        <dbReference type="ChEBI" id="CHEBI:30616"/>
        <dbReference type="ChEBI" id="CHEBI:43474"/>
        <dbReference type="ChEBI" id="CHEBI:136572"/>
        <dbReference type="ChEBI" id="CHEBI:456216"/>
        <dbReference type="EC" id="6.3.2.17"/>
    </reaction>
</comment>
<keyword evidence="11 22" id="KW-0547">Nucleotide-binding</keyword>
<dbReference type="PANTHER" id="PTHR11136">
    <property type="entry name" value="FOLYLPOLYGLUTAMATE SYNTHASE-RELATED"/>
    <property type="match status" value="1"/>
</dbReference>
<proteinExistence type="inferred from homology"/>
<dbReference type="EC" id="6.3.2.12" evidence="6"/>
<gene>
    <name evidence="25" type="primary">folC</name>
    <name evidence="25" type="ORF">NITMOv2_1442</name>
</gene>
<evidence type="ECO:0000256" key="19">
    <source>
        <dbReference type="ARBA" id="ARBA00047808"/>
    </source>
</evidence>
<dbReference type="PIRSF" id="PIRSF001563">
    <property type="entry name" value="Folylpolyglu_synth"/>
    <property type="match status" value="1"/>
</dbReference>
<evidence type="ECO:0000256" key="11">
    <source>
        <dbReference type="ARBA" id="ARBA00022741"/>
    </source>
</evidence>
<dbReference type="GO" id="GO:0008841">
    <property type="term" value="F:dihydrofolate synthase activity"/>
    <property type="evidence" value="ECO:0007669"/>
    <property type="project" value="UniProtKB-EC"/>
</dbReference>
<feature type="domain" description="Mur ligase C-terminal" evidence="23">
    <location>
        <begin position="290"/>
        <end position="412"/>
    </location>
</feature>
<evidence type="ECO:0000259" key="23">
    <source>
        <dbReference type="Pfam" id="PF02875"/>
    </source>
</evidence>
<evidence type="ECO:0000256" key="20">
    <source>
        <dbReference type="ARBA" id="ARBA00049035"/>
    </source>
</evidence>
<evidence type="ECO:0000259" key="24">
    <source>
        <dbReference type="Pfam" id="PF08245"/>
    </source>
</evidence>
<accession>A0A0K2GAG2</accession>
<dbReference type="Pfam" id="PF08245">
    <property type="entry name" value="Mur_ligase_M"/>
    <property type="match status" value="1"/>
</dbReference>
<dbReference type="GO" id="GO:0046872">
    <property type="term" value="F:metal ion binding"/>
    <property type="evidence" value="ECO:0007669"/>
    <property type="project" value="UniProtKB-KW"/>
</dbReference>
<dbReference type="STRING" id="42253.NITMOv2_1442"/>
<dbReference type="GO" id="GO:0046656">
    <property type="term" value="P:folic acid biosynthetic process"/>
    <property type="evidence" value="ECO:0007669"/>
    <property type="project" value="UniProtKB-KW"/>
</dbReference>
<evidence type="ECO:0000313" key="25">
    <source>
        <dbReference type="EMBL" id="ALA57869.1"/>
    </source>
</evidence>
<keyword evidence="10" id="KW-0479">Metal-binding</keyword>
<evidence type="ECO:0000256" key="15">
    <source>
        <dbReference type="ARBA" id="ARBA00030048"/>
    </source>
</evidence>
<dbReference type="EMBL" id="CP011801">
    <property type="protein sequence ID" value="ALA57869.1"/>
    <property type="molecule type" value="Genomic_DNA"/>
</dbReference>
<dbReference type="GO" id="GO:0005524">
    <property type="term" value="F:ATP binding"/>
    <property type="evidence" value="ECO:0007669"/>
    <property type="project" value="UniProtKB-KW"/>
</dbReference>
<comment type="catalytic activity">
    <reaction evidence="18">
        <text>(6S)-5,6,7,8-tetrahydrofolyl-(gamma-L-Glu)(n) + L-glutamate + ATP = (6S)-5,6,7,8-tetrahydrofolyl-(gamma-L-Glu)(n+1) + ADP + phosphate + H(+)</text>
        <dbReference type="Rhea" id="RHEA:10580"/>
        <dbReference type="Rhea" id="RHEA-COMP:14738"/>
        <dbReference type="Rhea" id="RHEA-COMP:14740"/>
        <dbReference type="ChEBI" id="CHEBI:15378"/>
        <dbReference type="ChEBI" id="CHEBI:29985"/>
        <dbReference type="ChEBI" id="CHEBI:30616"/>
        <dbReference type="ChEBI" id="CHEBI:43474"/>
        <dbReference type="ChEBI" id="CHEBI:141005"/>
        <dbReference type="ChEBI" id="CHEBI:456216"/>
        <dbReference type="EC" id="6.3.2.17"/>
    </reaction>
</comment>
<comment type="pathway">
    <text evidence="4">Cofactor biosynthesis; tetrahydrofolylpolyglutamate biosynthesis.</text>
</comment>
<evidence type="ECO:0000256" key="7">
    <source>
        <dbReference type="ARBA" id="ARBA00013025"/>
    </source>
</evidence>
<evidence type="ECO:0000256" key="17">
    <source>
        <dbReference type="ARBA" id="ARBA00032510"/>
    </source>
</evidence>
<dbReference type="InterPro" id="IPR036615">
    <property type="entry name" value="Mur_ligase_C_dom_sf"/>
</dbReference>
<evidence type="ECO:0000256" key="21">
    <source>
        <dbReference type="ARBA" id="ARBA00049161"/>
    </source>
</evidence>
<keyword evidence="13" id="KW-0460">Magnesium</keyword>
<dbReference type="KEGG" id="nmv:NITMOv2_1442"/>